<dbReference type="Gene3D" id="1.10.10.10">
    <property type="entry name" value="Winged helix-like DNA-binding domain superfamily/Winged helix DNA-binding domain"/>
    <property type="match status" value="1"/>
</dbReference>
<organism evidence="9 10">
    <name type="scientific">Allocatelliglobosispora scoriae</name>
    <dbReference type="NCBI Taxonomy" id="643052"/>
    <lineage>
        <taxon>Bacteria</taxon>
        <taxon>Bacillati</taxon>
        <taxon>Actinomycetota</taxon>
        <taxon>Actinomycetes</taxon>
        <taxon>Micromonosporales</taxon>
        <taxon>Micromonosporaceae</taxon>
        <taxon>Allocatelliglobosispora</taxon>
    </lineage>
</organism>
<dbReference type="InterPro" id="IPR016032">
    <property type="entry name" value="Sig_transdc_resp-reg_C-effctor"/>
</dbReference>
<dbReference type="Gene3D" id="1.25.40.10">
    <property type="entry name" value="Tetratricopeptide repeat domain"/>
    <property type="match status" value="3"/>
</dbReference>
<evidence type="ECO:0000256" key="1">
    <source>
        <dbReference type="ARBA" id="ARBA00005820"/>
    </source>
</evidence>
<keyword evidence="3 6" id="KW-0238">DNA-binding</keyword>
<feature type="region of interest" description="Disordered" evidence="7">
    <location>
        <begin position="1096"/>
        <end position="1116"/>
    </location>
</feature>
<evidence type="ECO:0000256" key="2">
    <source>
        <dbReference type="ARBA" id="ARBA00023015"/>
    </source>
</evidence>
<dbReference type="Pfam" id="PF00486">
    <property type="entry name" value="Trans_reg_C"/>
    <property type="match status" value="1"/>
</dbReference>
<keyword evidence="5" id="KW-0802">TPR repeat</keyword>
<dbReference type="Pfam" id="PF03704">
    <property type="entry name" value="BTAD"/>
    <property type="match status" value="1"/>
</dbReference>
<dbReference type="Gene3D" id="3.40.50.300">
    <property type="entry name" value="P-loop containing nucleotide triphosphate hydrolases"/>
    <property type="match status" value="1"/>
</dbReference>
<gene>
    <name evidence="9" type="ORF">F4553_000018</name>
</gene>
<sequence>MLAILLLEVGRPVSTARLADLVWAGAPPDSARDVIQTYISRVRARLRDAGSAESGVHLSRQQGGYRLDADSAGIDAHVFTRLCEQAQRCDVPAERARLLRTALGLWRGPALADIGADAIRDRLGARLEEARRTALDLRIGADLEDGRHVRLIGELAELHAGSPLDERLAGHLMLALYRDGRRAEALQVFNKVRARIQEELGLDPGAEIWQLHTAILRADAALDHPDAQVRHTTPPVVQPERRWTSPAQLPAGIPDFIGREAEIAQLDELLSNSDSEAPTTLIISAIAGAGGVGKTALAVKWAHRIAARVFTDGQLFVDLRGFGGGSPLRPIEALSGFLRALGVSGEHIPNNVDEAAALFRSRLVGRRVLIVLDNAASPAQVRPLLPGDSGCVVIVTSRDRLSSLTVTNGARRLPIDLLSKHEAVALLRQILGPDLVDADPASIEHLARACGYLPLALRIAATQIELRSDQNIAGYLSEMDAVGTLDTLTIEDDELATVRATFTASYLRLAKEERRLFRLISLIPGREVTAPVAAALFGTTIDQAASLLDRLADIHLLGQSAPGRYALHDLLQTYALERLHDEDDETRRTEAVDRLLSWYLHTADAAARLLYTHMVRLSLPAVQPGISPLVFDNHTSALTWLETERSSLLAAIAYAALPNPRSESWLLTDTLRGYFWQSSHTSDWLTAADTSLQAAAQAGDVRAQAALHMSIALANQAQERYEVARDRYKVAADLADRAGWREGHAAIVGNLGIVYKNTGDLRAAAECHVQALDLHRECDYRAGQANALTNLASVRHDMGELQHARDTYVDALALHREAGSRIGELIALNNLGVLDHRLGRLASARKMLTEALALQPEVGKRYAEANTLHSLAAIDHEAGNHTLALYTAQTALTLARDVDERATEGQILSLLGTIYTTLGQHDEAVDHHRRALAILRDGGSRQLQTHTLTGLAEALAARAAEGDRVEAVTAASEALGMAQTAGYVVEEGNAFTILGRAYFAARDHVKAARDRQTGHRAAQTDRASARRSTCTAPTRRLRRSRRRPPRGPEALAGSPGDLRRHQPTGGRPDTTADVGIIELTSMAPVGTAPLAARAWSTASNRRGRADRLPPEDPLPTPLRGRGWRSVVSRKCIKSLAADQIHTELGYVYITSNRNIAIKLADLRAGVPNIDGPQIGAEKTGDVPQSLTFPFQPAPALQPCTETDWKSFSYLDCLASRS</sequence>
<dbReference type="SUPFAM" id="SSF52540">
    <property type="entry name" value="P-loop containing nucleoside triphosphate hydrolases"/>
    <property type="match status" value="1"/>
</dbReference>
<dbReference type="GO" id="GO:0043531">
    <property type="term" value="F:ADP binding"/>
    <property type="evidence" value="ECO:0007669"/>
    <property type="project" value="InterPro"/>
</dbReference>
<dbReference type="PANTHER" id="PTHR35807:SF1">
    <property type="entry name" value="TRANSCRIPTIONAL REGULATOR REDD"/>
    <property type="match status" value="1"/>
</dbReference>
<dbReference type="InterPro" id="IPR005158">
    <property type="entry name" value="BTAD"/>
</dbReference>
<dbReference type="PROSITE" id="PS51755">
    <property type="entry name" value="OMPR_PHOB"/>
    <property type="match status" value="1"/>
</dbReference>
<dbReference type="SUPFAM" id="SSF46894">
    <property type="entry name" value="C-terminal effector domain of the bipartite response regulators"/>
    <property type="match status" value="1"/>
</dbReference>
<dbReference type="EMBL" id="JACHMN010000001">
    <property type="protein sequence ID" value="MBB5866639.1"/>
    <property type="molecule type" value="Genomic_DNA"/>
</dbReference>
<dbReference type="CDD" id="cd15831">
    <property type="entry name" value="BTAD"/>
    <property type="match status" value="1"/>
</dbReference>
<dbReference type="PANTHER" id="PTHR35807">
    <property type="entry name" value="TRANSCRIPTIONAL REGULATOR REDD-RELATED"/>
    <property type="match status" value="1"/>
</dbReference>
<dbReference type="GO" id="GO:0000160">
    <property type="term" value="P:phosphorelay signal transduction system"/>
    <property type="evidence" value="ECO:0007669"/>
    <property type="project" value="InterPro"/>
</dbReference>
<dbReference type="InterPro" id="IPR019734">
    <property type="entry name" value="TPR_rpt"/>
</dbReference>
<comment type="caution">
    <text evidence="9">The sequence shown here is derived from an EMBL/GenBank/DDBJ whole genome shotgun (WGS) entry which is preliminary data.</text>
</comment>
<evidence type="ECO:0000256" key="3">
    <source>
        <dbReference type="ARBA" id="ARBA00023125"/>
    </source>
</evidence>
<evidence type="ECO:0000313" key="9">
    <source>
        <dbReference type="EMBL" id="MBB5866639.1"/>
    </source>
</evidence>
<feature type="repeat" description="TPR" evidence="5">
    <location>
        <begin position="905"/>
        <end position="938"/>
    </location>
</feature>
<name>A0A841BHI3_9ACTN</name>
<keyword evidence="2" id="KW-0805">Transcription regulation</keyword>
<dbReference type="GO" id="GO:0003677">
    <property type="term" value="F:DNA binding"/>
    <property type="evidence" value="ECO:0007669"/>
    <property type="project" value="UniProtKB-UniRule"/>
</dbReference>
<dbReference type="Pfam" id="PF13424">
    <property type="entry name" value="TPR_12"/>
    <property type="match status" value="2"/>
</dbReference>
<feature type="domain" description="OmpR/PhoB-type" evidence="8">
    <location>
        <begin position="1"/>
        <end position="69"/>
    </location>
</feature>
<keyword evidence="4" id="KW-0804">Transcription</keyword>
<dbReference type="SMART" id="SM01043">
    <property type="entry name" value="BTAD"/>
    <property type="match status" value="1"/>
</dbReference>
<evidence type="ECO:0000256" key="4">
    <source>
        <dbReference type="ARBA" id="ARBA00023163"/>
    </source>
</evidence>
<dbReference type="InterPro" id="IPR051677">
    <property type="entry name" value="AfsR-DnrI-RedD_regulator"/>
</dbReference>
<dbReference type="InterPro" id="IPR001867">
    <property type="entry name" value="OmpR/PhoB-type_DNA-bd"/>
</dbReference>
<reference evidence="9 10" key="1">
    <citation type="submission" date="2020-08" db="EMBL/GenBank/DDBJ databases">
        <title>Sequencing the genomes of 1000 actinobacteria strains.</title>
        <authorList>
            <person name="Klenk H.-P."/>
        </authorList>
    </citation>
    <scope>NUCLEOTIDE SEQUENCE [LARGE SCALE GENOMIC DNA]</scope>
    <source>
        <strain evidence="9 10">DSM 45362</strain>
    </source>
</reference>
<dbReference type="AlphaFoldDB" id="A0A841BHI3"/>
<feature type="DNA-binding region" description="OmpR/PhoB-type" evidence="6">
    <location>
        <begin position="1"/>
        <end position="69"/>
    </location>
</feature>
<dbReference type="InterPro" id="IPR036388">
    <property type="entry name" value="WH-like_DNA-bd_sf"/>
</dbReference>
<dbReference type="PROSITE" id="PS50005">
    <property type="entry name" value="TPR"/>
    <property type="match status" value="1"/>
</dbReference>
<dbReference type="InterPro" id="IPR027417">
    <property type="entry name" value="P-loop_NTPase"/>
</dbReference>
<dbReference type="SMART" id="SM00028">
    <property type="entry name" value="TPR"/>
    <property type="match status" value="6"/>
</dbReference>
<evidence type="ECO:0000256" key="6">
    <source>
        <dbReference type="PROSITE-ProRule" id="PRU01091"/>
    </source>
</evidence>
<feature type="compositionally biased region" description="Basic residues" evidence="7">
    <location>
        <begin position="1035"/>
        <end position="1045"/>
    </location>
</feature>
<keyword evidence="10" id="KW-1185">Reference proteome</keyword>
<dbReference type="Proteomes" id="UP000587527">
    <property type="component" value="Unassembled WGS sequence"/>
</dbReference>
<evidence type="ECO:0000313" key="10">
    <source>
        <dbReference type="Proteomes" id="UP000587527"/>
    </source>
</evidence>
<dbReference type="InterPro" id="IPR011990">
    <property type="entry name" value="TPR-like_helical_dom_sf"/>
</dbReference>
<comment type="similarity">
    <text evidence="1">Belongs to the AfsR/DnrI/RedD regulatory family.</text>
</comment>
<protein>
    <submittedName>
        <fullName evidence="9">DNA-binding SARP family transcriptional activator/tetratricopeptide (TPR) repeat protein</fullName>
    </submittedName>
</protein>
<dbReference type="SUPFAM" id="SSF48452">
    <property type="entry name" value="TPR-like"/>
    <property type="match status" value="3"/>
</dbReference>
<feature type="region of interest" description="Disordered" evidence="7">
    <location>
        <begin position="1008"/>
        <end position="1072"/>
    </location>
</feature>
<evidence type="ECO:0000256" key="7">
    <source>
        <dbReference type="SAM" id="MobiDB-lite"/>
    </source>
</evidence>
<dbReference type="GO" id="GO:0006355">
    <property type="term" value="P:regulation of DNA-templated transcription"/>
    <property type="evidence" value="ECO:0007669"/>
    <property type="project" value="InterPro"/>
</dbReference>
<evidence type="ECO:0000259" key="8">
    <source>
        <dbReference type="PROSITE" id="PS51755"/>
    </source>
</evidence>
<accession>A0A841BHI3</accession>
<evidence type="ECO:0000256" key="5">
    <source>
        <dbReference type="PROSITE-ProRule" id="PRU00339"/>
    </source>
</evidence>
<proteinExistence type="inferred from homology"/>
<dbReference type="PRINTS" id="PR00364">
    <property type="entry name" value="DISEASERSIST"/>
</dbReference>